<reference evidence="2" key="2">
    <citation type="submission" date="2021-12" db="EMBL/GenBank/DDBJ databases">
        <title>Resequencing data analysis of finger millet.</title>
        <authorList>
            <person name="Hatakeyama M."/>
            <person name="Aluri S."/>
            <person name="Balachadran M.T."/>
            <person name="Sivarajan S.R."/>
            <person name="Poveda L."/>
            <person name="Shimizu-Inatsugi R."/>
            <person name="Schlapbach R."/>
            <person name="Sreeman S.M."/>
            <person name="Shimizu K.K."/>
        </authorList>
    </citation>
    <scope>NUCLEOTIDE SEQUENCE</scope>
</reference>
<dbReference type="AlphaFoldDB" id="A0AAV5DK68"/>
<sequence length="291" mass="31602">MARCSHRGRCPSSRQSARLAARLPPPPPFVNAPLACLRLHPLLARRSPASTSTPACVEEWGGRIWPGSHRTRAHEWPWSSPVRAGPPARPPPIMARVVVERSDRPGPSRRKEELQPQPESPQRGAGESGATCEATSHHGPSRRGEKRPPRPESPQRGAAAPARVAAKRSYSPGPSRRGEEPLPWPTSPVAGARHLAHRKKPMVVPLTEILVSVGRRPDALWIRTLALSSTAVTRRRPVGYRGVASVAPAFCCAHAVCVPDGATLTKPLARCALRWLPLLFLTSRRRALPSA</sequence>
<gene>
    <name evidence="2" type="primary">ga29654</name>
    <name evidence="2" type="ORF">PR202_ga29654</name>
</gene>
<feature type="compositionally biased region" description="Basic and acidic residues" evidence="1">
    <location>
        <begin position="98"/>
        <end position="114"/>
    </location>
</feature>
<feature type="compositionally biased region" description="Low complexity" evidence="1">
    <location>
        <begin position="11"/>
        <end position="22"/>
    </location>
</feature>
<proteinExistence type="predicted"/>
<feature type="region of interest" description="Disordered" evidence="1">
    <location>
        <begin position="1"/>
        <end position="25"/>
    </location>
</feature>
<accession>A0AAV5DK68</accession>
<reference evidence="2" key="1">
    <citation type="journal article" date="2018" name="DNA Res.">
        <title>Multiple hybrid de novo genome assembly of finger millet, an orphan allotetraploid crop.</title>
        <authorList>
            <person name="Hatakeyama M."/>
            <person name="Aluri S."/>
            <person name="Balachadran M.T."/>
            <person name="Sivarajan S.R."/>
            <person name="Patrignani A."/>
            <person name="Gruter S."/>
            <person name="Poveda L."/>
            <person name="Shimizu-Inatsugi R."/>
            <person name="Baeten J."/>
            <person name="Francoijs K.J."/>
            <person name="Nataraja K.N."/>
            <person name="Reddy Y.A.N."/>
            <person name="Phadnis S."/>
            <person name="Ravikumar R.L."/>
            <person name="Schlapbach R."/>
            <person name="Sreeman S.M."/>
            <person name="Shimizu K.K."/>
        </authorList>
    </citation>
    <scope>NUCLEOTIDE SEQUENCE</scope>
</reference>
<name>A0AAV5DK68_ELECO</name>
<feature type="region of interest" description="Disordered" evidence="1">
    <location>
        <begin position="62"/>
        <end position="187"/>
    </location>
</feature>
<evidence type="ECO:0000313" key="2">
    <source>
        <dbReference type="EMBL" id="GJN11459.1"/>
    </source>
</evidence>
<comment type="caution">
    <text evidence="2">The sequence shown here is derived from an EMBL/GenBank/DDBJ whole genome shotgun (WGS) entry which is preliminary data.</text>
</comment>
<dbReference type="EMBL" id="BQKI01000018">
    <property type="protein sequence ID" value="GJN11459.1"/>
    <property type="molecule type" value="Genomic_DNA"/>
</dbReference>
<evidence type="ECO:0000256" key="1">
    <source>
        <dbReference type="SAM" id="MobiDB-lite"/>
    </source>
</evidence>
<dbReference type="Proteomes" id="UP001054889">
    <property type="component" value="Unassembled WGS sequence"/>
</dbReference>
<organism evidence="2 3">
    <name type="scientific">Eleusine coracana subsp. coracana</name>
    <dbReference type="NCBI Taxonomy" id="191504"/>
    <lineage>
        <taxon>Eukaryota</taxon>
        <taxon>Viridiplantae</taxon>
        <taxon>Streptophyta</taxon>
        <taxon>Embryophyta</taxon>
        <taxon>Tracheophyta</taxon>
        <taxon>Spermatophyta</taxon>
        <taxon>Magnoliopsida</taxon>
        <taxon>Liliopsida</taxon>
        <taxon>Poales</taxon>
        <taxon>Poaceae</taxon>
        <taxon>PACMAD clade</taxon>
        <taxon>Chloridoideae</taxon>
        <taxon>Cynodonteae</taxon>
        <taxon>Eleusininae</taxon>
        <taxon>Eleusine</taxon>
    </lineage>
</organism>
<evidence type="ECO:0000313" key="3">
    <source>
        <dbReference type="Proteomes" id="UP001054889"/>
    </source>
</evidence>
<keyword evidence="3" id="KW-1185">Reference proteome</keyword>
<protein>
    <submittedName>
        <fullName evidence="2">Uncharacterized protein</fullName>
    </submittedName>
</protein>